<feature type="compositionally biased region" description="Basic residues" evidence="1">
    <location>
        <begin position="14"/>
        <end position="27"/>
    </location>
</feature>
<feature type="region of interest" description="Disordered" evidence="1">
    <location>
        <begin position="1"/>
        <end position="41"/>
    </location>
</feature>
<evidence type="ECO:0000313" key="3">
    <source>
        <dbReference type="Proteomes" id="UP001187192"/>
    </source>
</evidence>
<reference evidence="2" key="1">
    <citation type="submission" date="2023-07" db="EMBL/GenBank/DDBJ databases">
        <title>draft genome sequence of fig (Ficus carica).</title>
        <authorList>
            <person name="Takahashi T."/>
            <person name="Nishimura K."/>
        </authorList>
    </citation>
    <scope>NUCLEOTIDE SEQUENCE</scope>
</reference>
<proteinExistence type="predicted"/>
<dbReference type="AlphaFoldDB" id="A0AA88CQ12"/>
<comment type="caution">
    <text evidence="2">The sequence shown here is derived from an EMBL/GenBank/DDBJ whole genome shotgun (WGS) entry which is preliminary data.</text>
</comment>
<accession>A0AA88CQ12</accession>
<gene>
    <name evidence="2" type="ORF">TIFTF001_001332</name>
</gene>
<evidence type="ECO:0000256" key="1">
    <source>
        <dbReference type="SAM" id="MobiDB-lite"/>
    </source>
</evidence>
<organism evidence="2 3">
    <name type="scientific">Ficus carica</name>
    <name type="common">Common fig</name>
    <dbReference type="NCBI Taxonomy" id="3494"/>
    <lineage>
        <taxon>Eukaryota</taxon>
        <taxon>Viridiplantae</taxon>
        <taxon>Streptophyta</taxon>
        <taxon>Embryophyta</taxon>
        <taxon>Tracheophyta</taxon>
        <taxon>Spermatophyta</taxon>
        <taxon>Magnoliopsida</taxon>
        <taxon>eudicotyledons</taxon>
        <taxon>Gunneridae</taxon>
        <taxon>Pentapetalae</taxon>
        <taxon>rosids</taxon>
        <taxon>fabids</taxon>
        <taxon>Rosales</taxon>
        <taxon>Moraceae</taxon>
        <taxon>Ficeae</taxon>
        <taxon>Ficus</taxon>
    </lineage>
</organism>
<name>A0AA88CQ12_FICCA</name>
<protein>
    <submittedName>
        <fullName evidence="2">Uncharacterized protein</fullName>
    </submittedName>
</protein>
<dbReference type="EMBL" id="BTGU01000001">
    <property type="protein sequence ID" value="GMN26500.1"/>
    <property type="molecule type" value="Genomic_DNA"/>
</dbReference>
<dbReference type="Gramene" id="FCD_00015947-RA">
    <property type="protein sequence ID" value="FCD_00015947-RA:cds"/>
    <property type="gene ID" value="FCD_00015947"/>
</dbReference>
<evidence type="ECO:0000313" key="2">
    <source>
        <dbReference type="EMBL" id="GMN26500.1"/>
    </source>
</evidence>
<keyword evidence="3" id="KW-1185">Reference proteome</keyword>
<sequence length="53" mass="6241">MRRLGAAFGGESGKRRRREGNPHRRQRSRVEGSPVRRRPWPRQRVCVLSQLGF</sequence>
<dbReference type="Proteomes" id="UP001187192">
    <property type="component" value="Unassembled WGS sequence"/>
</dbReference>